<dbReference type="EMBL" id="JBHSYQ010000015">
    <property type="protein sequence ID" value="MFC6999145.1"/>
    <property type="molecule type" value="Genomic_DNA"/>
</dbReference>
<reference evidence="3" key="1">
    <citation type="journal article" date="2019" name="Int. J. Syst. Evol. Microbiol.">
        <title>The Global Catalogue of Microorganisms (GCM) 10K type strain sequencing project: providing services to taxonomists for standard genome sequencing and annotation.</title>
        <authorList>
            <consortium name="The Broad Institute Genomics Platform"/>
            <consortium name="The Broad Institute Genome Sequencing Center for Infectious Disease"/>
            <person name="Wu L."/>
            <person name="Ma J."/>
        </authorList>
    </citation>
    <scope>NUCLEOTIDE SEQUENCE [LARGE SCALE GENOMIC DNA]</scope>
    <source>
        <strain evidence="3">CGMCC 4.7393</strain>
    </source>
</reference>
<gene>
    <name evidence="2" type="ORF">ACFQHR_16030</name>
</gene>
<dbReference type="InterPro" id="IPR005835">
    <property type="entry name" value="NTP_transferase_dom"/>
</dbReference>
<dbReference type="Proteomes" id="UP001596405">
    <property type="component" value="Unassembled WGS sequence"/>
</dbReference>
<accession>A0ABW2DN93</accession>
<dbReference type="SUPFAM" id="SSF53448">
    <property type="entry name" value="Nucleotide-diphospho-sugar transferases"/>
    <property type="match status" value="1"/>
</dbReference>
<dbReference type="RefSeq" id="WP_066616653.1">
    <property type="nucleotide sequence ID" value="NZ_JBHSYQ010000015.1"/>
</dbReference>
<name>A0ABW2DN93_9BACT</name>
<dbReference type="InterPro" id="IPR029044">
    <property type="entry name" value="Nucleotide-diphossugar_trans"/>
</dbReference>
<feature type="domain" description="Nucleotidyl transferase" evidence="1">
    <location>
        <begin position="9"/>
        <end position="166"/>
    </location>
</feature>
<evidence type="ECO:0000313" key="2">
    <source>
        <dbReference type="EMBL" id="MFC6999145.1"/>
    </source>
</evidence>
<dbReference type="Pfam" id="PF00483">
    <property type="entry name" value="NTP_transferase"/>
    <property type="match status" value="1"/>
</dbReference>
<proteinExistence type="predicted"/>
<keyword evidence="3" id="KW-1185">Reference proteome</keyword>
<evidence type="ECO:0000313" key="3">
    <source>
        <dbReference type="Proteomes" id="UP001596405"/>
    </source>
</evidence>
<protein>
    <submittedName>
        <fullName evidence="2">NDP-sugar synthase</fullName>
    </submittedName>
</protein>
<evidence type="ECO:0000259" key="1">
    <source>
        <dbReference type="Pfam" id="PF00483"/>
    </source>
</evidence>
<dbReference type="Gene3D" id="3.90.550.10">
    <property type="entry name" value="Spore Coat Polysaccharide Biosynthesis Protein SpsA, Chain A"/>
    <property type="match status" value="1"/>
</dbReference>
<comment type="caution">
    <text evidence="2">The sequence shown here is derived from an EMBL/GenBank/DDBJ whole genome shotgun (WGS) entry which is preliminary data.</text>
</comment>
<organism evidence="2 3">
    <name type="scientific">Rufibacter roseus</name>
    <dbReference type="NCBI Taxonomy" id="1567108"/>
    <lineage>
        <taxon>Bacteria</taxon>
        <taxon>Pseudomonadati</taxon>
        <taxon>Bacteroidota</taxon>
        <taxon>Cytophagia</taxon>
        <taxon>Cytophagales</taxon>
        <taxon>Hymenobacteraceae</taxon>
        <taxon>Rufibacter</taxon>
    </lineage>
</organism>
<sequence>MHHKPTLLVLAAGMGSRYGSLKQIDAFGPNGETIIDYSVYDAIRAGFGKVLFVIRKSIEEEFKAIMLGKFSGQIEVDYVLQELDILPAGLQVPPGRVKPWGTAHAIWVAGTKISEPFAVINGDDFYGFSSFEIISKFLTSNPDQEIGLVGYTLANTLSEFGAVSRGICEVAPDGYLQSVTEQTHIAKENKGIVALDNGQEVALTGDEVVSMNMMGFPPAVLPFFEEYLTNFIKEQADSPDPKAECYLPRVVDALVQSGRAKVRVLSSPEKWFGVTYPEDKPIAVNTLRSLIDAGVYPKNLWNKNLQEA</sequence>